<evidence type="ECO:0000313" key="2">
    <source>
        <dbReference type="EMBL" id="KAJ4266994.1"/>
    </source>
</evidence>
<dbReference type="InterPro" id="IPR046360">
    <property type="entry name" value="T-box_DNA-bd"/>
</dbReference>
<sequence length="338" mass="38691">MPLLYGETDRAFYRLQEEIIKVNEDVSLLAWNYTEADDGFAPNGLAKSPSQFQNYQNLTTKDNARVAYVAFSPRMIARGLQATLKIRGDPYEKRLGYAVLVQEENRRSLVLPVLFCSLTFVRTPIRNECVRFSDPIWVPPRFINEAEPTPICFVRHVEATHLYEPGDGLSLGSAVWKSYTTNFTYPVQTQAGRRHFPALLGRLSTTPKQREKNYTFIVELVARSNTKRRYTLIVDYWSDGTTITNDMTVTVIRCRWRINLAYALELVQRRQTRQGSKSCKIPDEHGNDIPTGELIHISHLPSLWVSEAENDLHKAVSRPCKNLEVRVLGCIREGPSIK</sequence>
<feature type="domain" description="T-box" evidence="1">
    <location>
        <begin position="170"/>
        <end position="237"/>
    </location>
</feature>
<evidence type="ECO:0000259" key="1">
    <source>
        <dbReference type="PROSITE" id="PS50252"/>
    </source>
</evidence>
<gene>
    <name evidence="2" type="ORF">NW762_003092</name>
</gene>
<name>A0A9W8S7T7_9HYPO</name>
<dbReference type="InterPro" id="IPR058525">
    <property type="entry name" value="DUF8212"/>
</dbReference>
<dbReference type="PANTHER" id="PTHR10622:SF10">
    <property type="entry name" value="HET DOMAIN-CONTAINING PROTEIN"/>
    <property type="match status" value="1"/>
</dbReference>
<dbReference type="GO" id="GO:0045893">
    <property type="term" value="P:positive regulation of DNA-templated transcription"/>
    <property type="evidence" value="ECO:0007669"/>
    <property type="project" value="InterPro"/>
</dbReference>
<dbReference type="OrthoDB" id="20872at2759"/>
<dbReference type="EMBL" id="JAOQAZ010000004">
    <property type="protein sequence ID" value="KAJ4266994.1"/>
    <property type="molecule type" value="Genomic_DNA"/>
</dbReference>
<dbReference type="Pfam" id="PF26640">
    <property type="entry name" value="DUF8212"/>
    <property type="match status" value="1"/>
</dbReference>
<accession>A0A9W8S7T7</accession>
<dbReference type="GO" id="GO:0003700">
    <property type="term" value="F:DNA-binding transcription factor activity"/>
    <property type="evidence" value="ECO:0007669"/>
    <property type="project" value="InterPro"/>
</dbReference>
<protein>
    <recommendedName>
        <fullName evidence="1">T-box domain-containing protein</fullName>
    </recommendedName>
</protein>
<comment type="caution">
    <text evidence="2">The sequence shown here is derived from an EMBL/GenBank/DDBJ whole genome shotgun (WGS) entry which is preliminary data.</text>
</comment>
<proteinExistence type="predicted"/>
<reference evidence="2" key="1">
    <citation type="submission" date="2022-09" db="EMBL/GenBank/DDBJ databases">
        <title>Fusarium specimens isolated from Avocado Roots.</title>
        <authorList>
            <person name="Stajich J."/>
            <person name="Roper C."/>
            <person name="Heimlech-Rivalta G."/>
        </authorList>
    </citation>
    <scope>NUCLEOTIDE SEQUENCE</scope>
    <source>
        <strain evidence="2">CF00136</strain>
    </source>
</reference>
<dbReference type="PANTHER" id="PTHR10622">
    <property type="entry name" value="HET DOMAIN-CONTAINING PROTEIN"/>
    <property type="match status" value="1"/>
</dbReference>
<organism evidence="2 3">
    <name type="scientific">Fusarium torreyae</name>
    <dbReference type="NCBI Taxonomy" id="1237075"/>
    <lineage>
        <taxon>Eukaryota</taxon>
        <taxon>Fungi</taxon>
        <taxon>Dikarya</taxon>
        <taxon>Ascomycota</taxon>
        <taxon>Pezizomycotina</taxon>
        <taxon>Sordariomycetes</taxon>
        <taxon>Hypocreomycetidae</taxon>
        <taxon>Hypocreales</taxon>
        <taxon>Nectriaceae</taxon>
        <taxon>Fusarium</taxon>
    </lineage>
</organism>
<keyword evidence="3" id="KW-1185">Reference proteome</keyword>
<dbReference type="Proteomes" id="UP001152049">
    <property type="component" value="Unassembled WGS sequence"/>
</dbReference>
<dbReference type="AlphaFoldDB" id="A0A9W8S7T7"/>
<evidence type="ECO:0000313" key="3">
    <source>
        <dbReference type="Proteomes" id="UP001152049"/>
    </source>
</evidence>
<dbReference type="PROSITE" id="PS50252">
    <property type="entry name" value="TBOX_3"/>
    <property type="match status" value="1"/>
</dbReference>